<protein>
    <submittedName>
        <fullName evidence="2">Catechol 2,3-dioxygenase</fullName>
    </submittedName>
</protein>
<organism evidence="2 3">
    <name type="scientific">Alkalicoccus daliensis</name>
    <dbReference type="NCBI Taxonomy" id="745820"/>
    <lineage>
        <taxon>Bacteria</taxon>
        <taxon>Bacillati</taxon>
        <taxon>Bacillota</taxon>
        <taxon>Bacilli</taxon>
        <taxon>Bacillales</taxon>
        <taxon>Bacillaceae</taxon>
        <taxon>Alkalicoccus</taxon>
    </lineage>
</organism>
<dbReference type="Proteomes" id="UP000198778">
    <property type="component" value="Unassembled WGS sequence"/>
</dbReference>
<gene>
    <name evidence="2" type="ORF">SAMN04488053_111102</name>
</gene>
<feature type="domain" description="VOC" evidence="1">
    <location>
        <begin position="167"/>
        <end position="280"/>
    </location>
</feature>
<dbReference type="AlphaFoldDB" id="A0A1H0ITN0"/>
<dbReference type="InterPro" id="IPR029068">
    <property type="entry name" value="Glyas_Bleomycin-R_OHBP_Dase"/>
</dbReference>
<reference evidence="3" key="1">
    <citation type="submission" date="2016-10" db="EMBL/GenBank/DDBJ databases">
        <authorList>
            <person name="Varghese N."/>
            <person name="Submissions S."/>
        </authorList>
    </citation>
    <scope>NUCLEOTIDE SEQUENCE [LARGE SCALE GENOMIC DNA]</scope>
    <source>
        <strain evidence="3">CGMCC 1.10369</strain>
    </source>
</reference>
<sequence>MTFHQAPATHINHAKFRVADLALMKDFYGTKLGFQVSDVNDTTAVVTADGRTPLLTLEASGPYRKSTEPKTGLFHVAFLLPDRPALGGFLRHIAALNYPVQGASDHGVSEAIYLADPEGNGLEFYRDRDPSAWDWNGSQINMVTEPLDADGLLQEAAVWKGMPDTVIIGHIHLKVTDIAKAEKFYTQVLQFNTVSSLGRQALFVSTRDYHHHMGLNTWAGSSLPPLAENETGLAYYSIAYPTPEDREKAAEAVSSQGYEVRKKNETYFVEDPFGILVQLA</sequence>
<dbReference type="InterPro" id="IPR037523">
    <property type="entry name" value="VOC_core"/>
</dbReference>
<feature type="domain" description="VOC" evidence="1">
    <location>
        <begin position="10"/>
        <end position="127"/>
    </location>
</feature>
<evidence type="ECO:0000313" key="2">
    <source>
        <dbReference type="EMBL" id="SDO34816.1"/>
    </source>
</evidence>
<accession>A0A1H0ITN0</accession>
<dbReference type="CDD" id="cd16359">
    <property type="entry name" value="VOC_BsCatE_like_C"/>
    <property type="match status" value="1"/>
</dbReference>
<keyword evidence="3" id="KW-1185">Reference proteome</keyword>
<dbReference type="InterPro" id="IPR004360">
    <property type="entry name" value="Glyas_Fos-R_dOase_dom"/>
</dbReference>
<dbReference type="EMBL" id="FNIL01000011">
    <property type="protein sequence ID" value="SDO34816.1"/>
    <property type="molecule type" value="Genomic_DNA"/>
</dbReference>
<keyword evidence="2" id="KW-0560">Oxidoreductase</keyword>
<dbReference type="PANTHER" id="PTHR43279">
    <property type="entry name" value="CATECHOL-2,3-DIOXYGENASE"/>
    <property type="match status" value="1"/>
</dbReference>
<dbReference type="Pfam" id="PF00903">
    <property type="entry name" value="Glyoxalase"/>
    <property type="match status" value="2"/>
</dbReference>
<dbReference type="Gene3D" id="3.10.180.10">
    <property type="entry name" value="2,3-Dihydroxybiphenyl 1,2-Dioxygenase, domain 1"/>
    <property type="match status" value="2"/>
</dbReference>
<dbReference type="SUPFAM" id="SSF54593">
    <property type="entry name" value="Glyoxalase/Bleomycin resistance protein/Dihydroxybiphenyl dioxygenase"/>
    <property type="match status" value="2"/>
</dbReference>
<dbReference type="STRING" id="745820.SAMN04488053_111102"/>
<dbReference type="PROSITE" id="PS51819">
    <property type="entry name" value="VOC"/>
    <property type="match status" value="2"/>
</dbReference>
<dbReference type="PANTHER" id="PTHR43279:SF1">
    <property type="entry name" value="CATECHOL-2,3-DIOXYGENASE"/>
    <property type="match status" value="1"/>
</dbReference>
<proteinExistence type="predicted"/>
<name>A0A1H0ITN0_9BACI</name>
<dbReference type="RefSeq" id="WP_090843709.1">
    <property type="nucleotide sequence ID" value="NZ_FNIL01000011.1"/>
</dbReference>
<evidence type="ECO:0000313" key="3">
    <source>
        <dbReference type="Proteomes" id="UP000198778"/>
    </source>
</evidence>
<dbReference type="OrthoDB" id="9792626at2"/>
<evidence type="ECO:0000259" key="1">
    <source>
        <dbReference type="PROSITE" id="PS51819"/>
    </source>
</evidence>
<keyword evidence="2" id="KW-0223">Dioxygenase</keyword>
<dbReference type="GO" id="GO:0051213">
    <property type="term" value="F:dioxygenase activity"/>
    <property type="evidence" value="ECO:0007669"/>
    <property type="project" value="UniProtKB-KW"/>
</dbReference>